<dbReference type="AlphaFoldDB" id="A0A8S3G7L9"/>
<feature type="non-terminal residue" evidence="1">
    <location>
        <position position="32"/>
    </location>
</feature>
<accession>A0A8S3G7L9</accession>
<reference evidence="1" key="1">
    <citation type="submission" date="2021-02" db="EMBL/GenBank/DDBJ databases">
        <authorList>
            <person name="Nowell W R."/>
        </authorList>
    </citation>
    <scope>NUCLEOTIDE SEQUENCE</scope>
</reference>
<comment type="caution">
    <text evidence="1">The sequence shown here is derived from an EMBL/GenBank/DDBJ whole genome shotgun (WGS) entry which is preliminary data.</text>
</comment>
<dbReference type="Proteomes" id="UP000676336">
    <property type="component" value="Unassembled WGS sequence"/>
</dbReference>
<proteinExistence type="predicted"/>
<sequence length="32" mass="3999">MKQDEIPLYRAEHREFIDDDGELQIATMEYWR</sequence>
<protein>
    <submittedName>
        <fullName evidence="1">Uncharacterized protein</fullName>
    </submittedName>
</protein>
<dbReference type="EMBL" id="CAJOBI010286626">
    <property type="protein sequence ID" value="CAF5155052.1"/>
    <property type="molecule type" value="Genomic_DNA"/>
</dbReference>
<gene>
    <name evidence="1" type="ORF">SMN809_LOCUS64152</name>
</gene>
<evidence type="ECO:0000313" key="2">
    <source>
        <dbReference type="Proteomes" id="UP000676336"/>
    </source>
</evidence>
<name>A0A8S3G7L9_9BILA</name>
<evidence type="ECO:0000313" key="1">
    <source>
        <dbReference type="EMBL" id="CAF5155052.1"/>
    </source>
</evidence>
<organism evidence="1 2">
    <name type="scientific">Rotaria magnacalcarata</name>
    <dbReference type="NCBI Taxonomy" id="392030"/>
    <lineage>
        <taxon>Eukaryota</taxon>
        <taxon>Metazoa</taxon>
        <taxon>Spiralia</taxon>
        <taxon>Gnathifera</taxon>
        <taxon>Rotifera</taxon>
        <taxon>Eurotatoria</taxon>
        <taxon>Bdelloidea</taxon>
        <taxon>Philodinida</taxon>
        <taxon>Philodinidae</taxon>
        <taxon>Rotaria</taxon>
    </lineage>
</organism>